<dbReference type="EMBL" id="JAROCE010000001">
    <property type="protein sequence ID" value="MFM2719470.1"/>
    <property type="molecule type" value="Genomic_DNA"/>
</dbReference>
<evidence type="ECO:0000313" key="1">
    <source>
        <dbReference type="EMBL" id="MFM2719470.1"/>
    </source>
</evidence>
<evidence type="ECO:0000313" key="2">
    <source>
        <dbReference type="Proteomes" id="UP001630303"/>
    </source>
</evidence>
<sequence>MSYSIDPPQVLLVAERMTRSLDDLHEVATALRRAADSVAHALARAVPAHPAFLEVAETRIDLAHRIVGRGRAAVAALQSAVLAYLDADDEMAATTDARSSATGAPSGNPFDPIVFGKRRV</sequence>
<proteinExistence type="predicted"/>
<protein>
    <submittedName>
        <fullName evidence="1">Uncharacterized protein</fullName>
    </submittedName>
</protein>
<dbReference type="InterPro" id="IPR045436">
    <property type="entry name" value="DUF6507"/>
</dbReference>
<dbReference type="Proteomes" id="UP001630303">
    <property type="component" value="Unassembled WGS sequence"/>
</dbReference>
<gene>
    <name evidence="1" type="ORF">P5G46_03035</name>
</gene>
<accession>A0ABW9GF24</accession>
<name>A0ABW9GF24_9MICO</name>
<dbReference type="RefSeq" id="WP_239273728.1">
    <property type="nucleotide sequence ID" value="NZ_JAROCE010000001.1"/>
</dbReference>
<dbReference type="Pfam" id="PF20117">
    <property type="entry name" value="DUF6507"/>
    <property type="match status" value="1"/>
</dbReference>
<reference evidence="1 2" key="1">
    <citation type="submission" date="2023-03" db="EMBL/GenBank/DDBJ databases">
        <title>MT1 and MT2 Draft Genomes of Novel Species.</title>
        <authorList>
            <person name="Venkateswaran K."/>
        </authorList>
    </citation>
    <scope>NUCLEOTIDE SEQUENCE [LARGE SCALE GENOMIC DNA]</scope>
    <source>
        <strain evidence="1 2">IF8SW-P5</strain>
    </source>
</reference>
<keyword evidence="2" id="KW-1185">Reference proteome</keyword>
<comment type="caution">
    <text evidence="1">The sequence shown here is derived from an EMBL/GenBank/DDBJ whole genome shotgun (WGS) entry which is preliminary data.</text>
</comment>
<organism evidence="1 2">
    <name type="scientific">Microbacterium mcarthurae</name>
    <dbReference type="NCBI Taxonomy" id="3035918"/>
    <lineage>
        <taxon>Bacteria</taxon>
        <taxon>Bacillati</taxon>
        <taxon>Actinomycetota</taxon>
        <taxon>Actinomycetes</taxon>
        <taxon>Micrococcales</taxon>
        <taxon>Microbacteriaceae</taxon>
        <taxon>Microbacterium</taxon>
    </lineage>
</organism>